<keyword evidence="4" id="KW-1185">Reference proteome</keyword>
<dbReference type="EMBL" id="CP065856">
    <property type="protein sequence ID" value="QPV62651.1"/>
    <property type="molecule type" value="Genomic_DNA"/>
</dbReference>
<organism evidence="3 4">
    <name type="scientific">Halosimplex litoreum</name>
    <dbReference type="NCBI Taxonomy" id="1198301"/>
    <lineage>
        <taxon>Archaea</taxon>
        <taxon>Methanobacteriati</taxon>
        <taxon>Methanobacteriota</taxon>
        <taxon>Stenosarchaea group</taxon>
        <taxon>Halobacteria</taxon>
        <taxon>Halobacteriales</taxon>
        <taxon>Haloarculaceae</taxon>
        <taxon>Halosimplex</taxon>
    </lineage>
</organism>
<accession>A0A7T3FXT2</accession>
<protein>
    <recommendedName>
        <fullName evidence="2">Archaeal Type IV pilin N-terminal domain-containing protein</fullName>
    </recommendedName>
</protein>
<dbReference type="Pfam" id="PF07790">
    <property type="entry name" value="Pilin_N"/>
    <property type="match status" value="1"/>
</dbReference>
<evidence type="ECO:0000313" key="4">
    <source>
        <dbReference type="Proteomes" id="UP000595001"/>
    </source>
</evidence>
<feature type="domain" description="Archaeal Type IV pilin N-terminal" evidence="2">
    <location>
        <begin position="26"/>
        <end position="87"/>
    </location>
</feature>
<name>A0A7T3FXT2_9EURY</name>
<reference evidence="3 4" key="1">
    <citation type="submission" date="2020-12" db="EMBL/GenBank/DDBJ databases">
        <title>Halosimplex halophilum sp. nov. and Halosimplex salinum sp. nov., two new members of the genus Halosimplex.</title>
        <authorList>
            <person name="Cui H.L."/>
        </authorList>
    </citation>
    <scope>NUCLEOTIDE SEQUENCE [LARGE SCALE GENOMIC DNA]</scope>
    <source>
        <strain evidence="3 4">YGH94</strain>
    </source>
</reference>
<dbReference type="RefSeq" id="WP_198061450.1">
    <property type="nucleotide sequence ID" value="NZ_CP065856.1"/>
</dbReference>
<dbReference type="AlphaFoldDB" id="A0A7T3FXT2"/>
<evidence type="ECO:0000259" key="2">
    <source>
        <dbReference type="Pfam" id="PF07790"/>
    </source>
</evidence>
<evidence type="ECO:0000256" key="1">
    <source>
        <dbReference type="SAM" id="Phobius"/>
    </source>
</evidence>
<dbReference type="GeneID" id="60590485"/>
<keyword evidence="1" id="KW-0472">Membrane</keyword>
<sequence length="140" mass="14770">MTDESSGETDRVYELWNRSVWLIGLITTAIVGAAAIGSVVFGLGVGAGPGAPDASFEIEPTESGIEIVHSDGDAVASDTVHVFVDGDERVVWSDVEGDDGEVTVGDDLSIADVPTGATVRVDWESEGERHTLERTTIERP</sequence>
<keyword evidence="1" id="KW-0812">Transmembrane</keyword>
<dbReference type="Proteomes" id="UP000595001">
    <property type="component" value="Chromosome"/>
</dbReference>
<dbReference type="InterPro" id="IPR012859">
    <property type="entry name" value="Pilin_N_archaeal"/>
</dbReference>
<gene>
    <name evidence="3" type="ORF">I7X12_18290</name>
</gene>
<evidence type="ECO:0000313" key="3">
    <source>
        <dbReference type="EMBL" id="QPV62651.1"/>
    </source>
</evidence>
<proteinExistence type="predicted"/>
<feature type="transmembrane region" description="Helical" evidence="1">
    <location>
        <begin position="20"/>
        <end position="45"/>
    </location>
</feature>
<dbReference type="KEGG" id="hlt:I7X12_18290"/>
<keyword evidence="1" id="KW-1133">Transmembrane helix</keyword>